<dbReference type="InterPro" id="IPR011723">
    <property type="entry name" value="Znf/thioredoxin_put"/>
</dbReference>
<dbReference type="Proteomes" id="UP000215181">
    <property type="component" value="Unassembled WGS sequence"/>
</dbReference>
<proteinExistence type="predicted"/>
<dbReference type="Pfam" id="PF11906">
    <property type="entry name" value="DUF3426"/>
    <property type="match status" value="1"/>
</dbReference>
<organism evidence="3 4">
    <name type="scientific">Thauera propionica</name>
    <dbReference type="NCBI Taxonomy" id="2019431"/>
    <lineage>
        <taxon>Bacteria</taxon>
        <taxon>Pseudomonadati</taxon>
        <taxon>Pseudomonadota</taxon>
        <taxon>Betaproteobacteria</taxon>
        <taxon>Rhodocyclales</taxon>
        <taxon>Zoogloeaceae</taxon>
        <taxon>Thauera</taxon>
    </lineage>
</organism>
<protein>
    <recommendedName>
        <fullName evidence="2">Zinc finger/thioredoxin putative domain-containing protein</fullName>
    </recommendedName>
</protein>
<evidence type="ECO:0000259" key="2">
    <source>
        <dbReference type="Pfam" id="PF13717"/>
    </source>
</evidence>
<evidence type="ECO:0000313" key="4">
    <source>
        <dbReference type="Proteomes" id="UP000215181"/>
    </source>
</evidence>
<feature type="domain" description="Zinc finger/thioredoxin putative" evidence="2">
    <location>
        <begin position="2"/>
        <end position="37"/>
    </location>
</feature>
<name>A0A235F236_9RHOO</name>
<keyword evidence="4" id="KW-1185">Reference proteome</keyword>
<dbReference type="RefSeq" id="WP_094266778.1">
    <property type="nucleotide sequence ID" value="NZ_NOIH01000003.1"/>
</dbReference>
<feature type="compositionally biased region" description="Pro residues" evidence="1">
    <location>
        <begin position="68"/>
        <end position="79"/>
    </location>
</feature>
<feature type="compositionally biased region" description="Low complexity" evidence="1">
    <location>
        <begin position="159"/>
        <end position="173"/>
    </location>
</feature>
<dbReference type="OrthoDB" id="5294582at2"/>
<dbReference type="InterPro" id="IPR021834">
    <property type="entry name" value="DUF3426"/>
</dbReference>
<gene>
    <name evidence="3" type="ORF">CGK74_01555</name>
</gene>
<comment type="caution">
    <text evidence="3">The sequence shown here is derived from an EMBL/GenBank/DDBJ whole genome shotgun (WGS) entry which is preliminary data.</text>
</comment>
<dbReference type="AlphaFoldDB" id="A0A235F236"/>
<dbReference type="EMBL" id="NOIH01000003">
    <property type="protein sequence ID" value="OYD54927.1"/>
    <property type="molecule type" value="Genomic_DNA"/>
</dbReference>
<reference evidence="3 4" key="1">
    <citation type="submission" date="2017-07" db="EMBL/GenBank/DDBJ databases">
        <title>Thauera sp. KNDSS-Mac4 genome sequence and assembly.</title>
        <authorList>
            <person name="Mayilraj S."/>
        </authorList>
    </citation>
    <scope>NUCLEOTIDE SEQUENCE [LARGE SCALE GENOMIC DNA]</scope>
    <source>
        <strain evidence="3 4">KNDSS-Mac4</strain>
    </source>
</reference>
<accession>A0A235F236</accession>
<evidence type="ECO:0000313" key="3">
    <source>
        <dbReference type="EMBL" id="OYD54927.1"/>
    </source>
</evidence>
<feature type="region of interest" description="Disordered" evidence="1">
    <location>
        <begin position="63"/>
        <end position="173"/>
    </location>
</feature>
<dbReference type="Pfam" id="PF13717">
    <property type="entry name" value="Zn_ribbon_4"/>
    <property type="match status" value="1"/>
</dbReference>
<evidence type="ECO:0000256" key="1">
    <source>
        <dbReference type="SAM" id="MobiDB-lite"/>
    </source>
</evidence>
<sequence length="390" mass="42071">MMLTRCPACQTVFRLSPEQLNARRGEVRCGHCFHPFNAREHEIRPREALASPRSPRLTFPEIETAAPSPAPAPAEPIRPPVADEPVQTQAASLTDLDFVIPDFPGLTPPRERFDPEPLDTDADASRAQPTATLPEVLRSGRRAAPAESAGQGEQPSTSEANPAVEEAPPDAAALSAADVRAEPLSPGNEAEIVAPEPATAPPEPVVPADIKPAHIDIARLDARYGRPPKPASAAVRTLEGLTVGLLAGLLLVQGTYLYRTEIARELPGLRPILTTACAQLGCDVPYPRNAESIGLDASDLQSEPGRPGNYVLHATVNNRADYAQTWPHLELTLTDARDMPIARRTLAPDEWVPAAQRVEAFAGRRAVNARIRFEAPDLAPTGYRVYVFYP</sequence>
<dbReference type="NCBIfam" id="TIGR02098">
    <property type="entry name" value="MJ0042_CXXC"/>
    <property type="match status" value="1"/>
</dbReference>